<proteinExistence type="inferred from homology"/>
<evidence type="ECO:0000256" key="5">
    <source>
        <dbReference type="ARBA" id="ARBA00023002"/>
    </source>
</evidence>
<evidence type="ECO:0000313" key="7">
    <source>
        <dbReference type="EMBL" id="MCJ1960211.1"/>
    </source>
</evidence>
<dbReference type="PANTHER" id="PTHR42973:SF39">
    <property type="entry name" value="FAD-BINDING PCMH-TYPE DOMAIN-CONTAINING PROTEIN"/>
    <property type="match status" value="1"/>
</dbReference>
<comment type="similarity">
    <text evidence="2">Belongs to the oxygen-dependent FAD-linked oxidoreductase family.</text>
</comment>
<dbReference type="PROSITE" id="PS51387">
    <property type="entry name" value="FAD_PCMH"/>
    <property type="match status" value="1"/>
</dbReference>
<evidence type="ECO:0000256" key="4">
    <source>
        <dbReference type="ARBA" id="ARBA00022827"/>
    </source>
</evidence>
<organism evidence="7 8">
    <name type="scientific">Novosphingobium mangrovi</name>
    <name type="common">ex Hu et al. 2023</name>
    <dbReference type="NCBI Taxonomy" id="2930094"/>
    <lineage>
        <taxon>Bacteria</taxon>
        <taxon>Pseudomonadati</taxon>
        <taxon>Pseudomonadota</taxon>
        <taxon>Alphaproteobacteria</taxon>
        <taxon>Sphingomonadales</taxon>
        <taxon>Sphingomonadaceae</taxon>
        <taxon>Novosphingobium</taxon>
    </lineage>
</organism>
<dbReference type="InterPro" id="IPR050416">
    <property type="entry name" value="FAD-linked_Oxidoreductase"/>
</dbReference>
<protein>
    <submittedName>
        <fullName evidence="7">FAD-binding oxidoreductase</fullName>
    </submittedName>
</protein>
<comment type="cofactor">
    <cofactor evidence="1">
        <name>FAD</name>
        <dbReference type="ChEBI" id="CHEBI:57692"/>
    </cofactor>
</comment>
<dbReference type="Pfam" id="PF01565">
    <property type="entry name" value="FAD_binding_4"/>
    <property type="match status" value="1"/>
</dbReference>
<evidence type="ECO:0000256" key="2">
    <source>
        <dbReference type="ARBA" id="ARBA00005466"/>
    </source>
</evidence>
<comment type="caution">
    <text evidence="7">The sequence shown here is derived from an EMBL/GenBank/DDBJ whole genome shotgun (WGS) entry which is preliminary data.</text>
</comment>
<dbReference type="InterPro" id="IPR016169">
    <property type="entry name" value="FAD-bd_PCMH_sub2"/>
</dbReference>
<evidence type="ECO:0000259" key="6">
    <source>
        <dbReference type="PROSITE" id="PS51387"/>
    </source>
</evidence>
<dbReference type="InterPro" id="IPR036318">
    <property type="entry name" value="FAD-bd_PCMH-like_sf"/>
</dbReference>
<dbReference type="InterPro" id="IPR012951">
    <property type="entry name" value="BBE"/>
</dbReference>
<keyword evidence="8" id="KW-1185">Reference proteome</keyword>
<dbReference type="EMBL" id="JALHAT010000005">
    <property type="protein sequence ID" value="MCJ1960211.1"/>
    <property type="molecule type" value="Genomic_DNA"/>
</dbReference>
<dbReference type="Gene3D" id="3.30.43.10">
    <property type="entry name" value="Uridine Diphospho-n-acetylenolpyruvylglucosamine Reductase, domain 2"/>
    <property type="match status" value="1"/>
</dbReference>
<dbReference type="Gene3D" id="3.30.465.10">
    <property type="match status" value="1"/>
</dbReference>
<gene>
    <name evidence="7" type="ORF">MTR65_05940</name>
</gene>
<dbReference type="InterPro" id="IPR016166">
    <property type="entry name" value="FAD-bd_PCMH"/>
</dbReference>
<dbReference type="PANTHER" id="PTHR42973">
    <property type="entry name" value="BINDING OXIDOREDUCTASE, PUTATIVE (AFU_ORTHOLOGUE AFUA_1G17690)-RELATED"/>
    <property type="match status" value="1"/>
</dbReference>
<accession>A0ABT0AAI9</accession>
<dbReference type="InterPro" id="IPR016164">
    <property type="entry name" value="FAD-linked_Oxase-like_C"/>
</dbReference>
<dbReference type="SUPFAM" id="SSF55103">
    <property type="entry name" value="FAD-linked oxidases, C-terminal domain"/>
    <property type="match status" value="1"/>
</dbReference>
<dbReference type="RefSeq" id="WP_243798089.1">
    <property type="nucleotide sequence ID" value="NZ_JALHAT010000005.1"/>
</dbReference>
<keyword evidence="5" id="KW-0560">Oxidoreductase</keyword>
<dbReference type="Pfam" id="PF08031">
    <property type="entry name" value="BBE"/>
    <property type="match status" value="1"/>
</dbReference>
<dbReference type="Proteomes" id="UP001162802">
    <property type="component" value="Unassembled WGS sequence"/>
</dbReference>
<sequence length="423" mass="44676">MIGRRPALIAQCRDAADVEAAVRHAAAHAMQAVARCGGHSVSGAALVEGSLLIDLAALKRIEVNAVARTARVGGGVLLGELDAATQVHGLAVTAGVEPQTGVGGLTLGGGIGFLSRQLGLAIDNLIGAEVVLADGRRVEVNAREHPDLFWALRGGGGQFGIVTRFDFELSPVGPEITTAWAFYPLDRAQEVMAFVGGFMRAAAREVGLVPAFMKIPPLPDFPNHLHGKPCLALVALHTGEAQRAARELAPLLEVGELLHGFVTPQPYVDFQKAFANSSPRGGRYYWKSIFADELTPDLVACLADGIATIPGEYTLIFLEALGGAVCDVDISASAFPNRHALYNVGISAGWCDPAEDAAIIAAVREVFARLAPLSDGTVYLNYLDRDEAARAPAGFGPNYERLRAVKARYDPEGRFPGPLSQTT</sequence>
<dbReference type="Gene3D" id="3.40.462.20">
    <property type="match status" value="1"/>
</dbReference>
<evidence type="ECO:0000313" key="8">
    <source>
        <dbReference type="Proteomes" id="UP001162802"/>
    </source>
</evidence>
<dbReference type="SUPFAM" id="SSF56176">
    <property type="entry name" value="FAD-binding/transporter-associated domain-like"/>
    <property type="match status" value="1"/>
</dbReference>
<name>A0ABT0AAI9_9SPHN</name>
<evidence type="ECO:0000256" key="3">
    <source>
        <dbReference type="ARBA" id="ARBA00022630"/>
    </source>
</evidence>
<keyword evidence="3" id="KW-0285">Flavoprotein</keyword>
<evidence type="ECO:0000256" key="1">
    <source>
        <dbReference type="ARBA" id="ARBA00001974"/>
    </source>
</evidence>
<dbReference type="InterPro" id="IPR016167">
    <property type="entry name" value="FAD-bd_PCMH_sub1"/>
</dbReference>
<keyword evidence="4" id="KW-0274">FAD</keyword>
<dbReference type="InterPro" id="IPR006094">
    <property type="entry name" value="Oxid_FAD_bind_N"/>
</dbReference>
<feature type="domain" description="FAD-binding PCMH-type" evidence="6">
    <location>
        <begin position="1"/>
        <end position="172"/>
    </location>
</feature>
<reference evidence="7" key="1">
    <citation type="submission" date="2022-03" db="EMBL/GenBank/DDBJ databases">
        <title>Identification of a novel bacterium isolated from mangrove sediments.</title>
        <authorList>
            <person name="Pan X."/>
        </authorList>
    </citation>
    <scope>NUCLEOTIDE SEQUENCE</scope>
    <source>
        <strain evidence="7">B2637</strain>
    </source>
</reference>